<organism evidence="4 5">
    <name type="scientific">Thelohanellus kitauei</name>
    <name type="common">Myxosporean</name>
    <dbReference type="NCBI Taxonomy" id="669202"/>
    <lineage>
        <taxon>Eukaryota</taxon>
        <taxon>Metazoa</taxon>
        <taxon>Cnidaria</taxon>
        <taxon>Myxozoa</taxon>
        <taxon>Myxosporea</taxon>
        <taxon>Bivalvulida</taxon>
        <taxon>Platysporina</taxon>
        <taxon>Myxobolidae</taxon>
        <taxon>Thelohanellus</taxon>
    </lineage>
</organism>
<dbReference type="GO" id="GO:0003910">
    <property type="term" value="F:DNA ligase (ATP) activity"/>
    <property type="evidence" value="ECO:0007669"/>
    <property type="project" value="InterPro"/>
</dbReference>
<dbReference type="GO" id="GO:0006281">
    <property type="term" value="P:DNA repair"/>
    <property type="evidence" value="ECO:0007669"/>
    <property type="project" value="InterPro"/>
</dbReference>
<dbReference type="InterPro" id="IPR012309">
    <property type="entry name" value="DNA_ligase_ATP-dep_C"/>
</dbReference>
<dbReference type="Pfam" id="PF04679">
    <property type="entry name" value="DNA_ligase_A_C"/>
    <property type="match status" value="1"/>
</dbReference>
<dbReference type="SUPFAM" id="SSF50249">
    <property type="entry name" value="Nucleic acid-binding proteins"/>
    <property type="match status" value="1"/>
</dbReference>
<feature type="domain" description="DNA ligase ATP-dependent C-terminal" evidence="3">
    <location>
        <begin position="9"/>
        <end position="66"/>
    </location>
</feature>
<evidence type="ECO:0000313" key="5">
    <source>
        <dbReference type="Proteomes" id="UP000031668"/>
    </source>
</evidence>
<reference evidence="4 5" key="1">
    <citation type="journal article" date="2014" name="Genome Biol. Evol.">
        <title>The genome of the myxosporean Thelohanellus kitauei shows adaptations to nutrient acquisition within its fish host.</title>
        <authorList>
            <person name="Yang Y."/>
            <person name="Xiong J."/>
            <person name="Zhou Z."/>
            <person name="Huo F."/>
            <person name="Miao W."/>
            <person name="Ran C."/>
            <person name="Liu Y."/>
            <person name="Zhang J."/>
            <person name="Feng J."/>
            <person name="Wang M."/>
            <person name="Wang M."/>
            <person name="Wang L."/>
            <person name="Yao B."/>
        </authorList>
    </citation>
    <scope>NUCLEOTIDE SEQUENCE [LARGE SCALE GENOMIC DNA]</scope>
    <source>
        <strain evidence="4">Wuqing</strain>
    </source>
</reference>
<dbReference type="AlphaFoldDB" id="A0A0C2MRL5"/>
<name>A0A0C2MRL5_THEKT</name>
<dbReference type="PANTHER" id="PTHR45674">
    <property type="entry name" value="DNA LIGASE 1/3 FAMILY MEMBER"/>
    <property type="match status" value="1"/>
</dbReference>
<evidence type="ECO:0000313" key="4">
    <source>
        <dbReference type="EMBL" id="KII64392.1"/>
    </source>
</evidence>
<evidence type="ECO:0000256" key="1">
    <source>
        <dbReference type="ARBA" id="ARBA00007572"/>
    </source>
</evidence>
<comment type="caution">
    <text evidence="4">The sequence shown here is derived from an EMBL/GenBank/DDBJ whole genome shotgun (WGS) entry which is preliminary data.</text>
</comment>
<keyword evidence="2 4" id="KW-0436">Ligase</keyword>
<evidence type="ECO:0000259" key="3">
    <source>
        <dbReference type="Pfam" id="PF04679"/>
    </source>
</evidence>
<dbReference type="GO" id="GO:0005739">
    <property type="term" value="C:mitochondrion"/>
    <property type="evidence" value="ECO:0007669"/>
    <property type="project" value="TreeGrafter"/>
</dbReference>
<keyword evidence="5" id="KW-1185">Reference proteome</keyword>
<dbReference type="InterPro" id="IPR050191">
    <property type="entry name" value="ATP-dep_DNA_ligase"/>
</dbReference>
<dbReference type="OrthoDB" id="206088at2759"/>
<sequence length="101" mass="11724">MDEPKKSYKFPESLTPHHWFDCTTVWQVRAADISLSPIHRAAFGKLEPDKGISLRFPRFERARDDKRPEQATDIYQVMEMYRAQQKNAPDSQIPSEASDEG</sequence>
<accession>A0A0C2MRL5</accession>
<dbReference type="PANTHER" id="PTHR45674:SF4">
    <property type="entry name" value="DNA LIGASE 1"/>
    <property type="match status" value="1"/>
</dbReference>
<dbReference type="Proteomes" id="UP000031668">
    <property type="component" value="Unassembled WGS sequence"/>
</dbReference>
<evidence type="ECO:0000256" key="2">
    <source>
        <dbReference type="ARBA" id="ARBA00022598"/>
    </source>
</evidence>
<gene>
    <name evidence="4" type="ORF">RF11_14867</name>
</gene>
<dbReference type="InterPro" id="IPR012340">
    <property type="entry name" value="NA-bd_OB-fold"/>
</dbReference>
<dbReference type="GO" id="GO:1903461">
    <property type="term" value="P:Okazaki fragment processing involved in mitotic DNA replication"/>
    <property type="evidence" value="ECO:0007669"/>
    <property type="project" value="TreeGrafter"/>
</dbReference>
<proteinExistence type="inferred from homology"/>
<dbReference type="GO" id="GO:0005634">
    <property type="term" value="C:nucleus"/>
    <property type="evidence" value="ECO:0007669"/>
    <property type="project" value="TreeGrafter"/>
</dbReference>
<dbReference type="EMBL" id="JWZT01004314">
    <property type="protein sequence ID" value="KII64392.1"/>
    <property type="molecule type" value="Genomic_DNA"/>
</dbReference>
<comment type="similarity">
    <text evidence="1">Belongs to the ATP-dependent DNA ligase family.</text>
</comment>
<protein>
    <submittedName>
        <fullName evidence="4">DNA ligase 1</fullName>
    </submittedName>
</protein>
<dbReference type="GO" id="GO:0006310">
    <property type="term" value="P:DNA recombination"/>
    <property type="evidence" value="ECO:0007669"/>
    <property type="project" value="InterPro"/>
</dbReference>
<dbReference type="Gene3D" id="2.40.50.140">
    <property type="entry name" value="Nucleic acid-binding proteins"/>
    <property type="match status" value="1"/>
</dbReference>